<dbReference type="GO" id="GO:0051287">
    <property type="term" value="F:NAD binding"/>
    <property type="evidence" value="ECO:0007669"/>
    <property type="project" value="InterPro"/>
</dbReference>
<gene>
    <name evidence="7" type="ORF">P3F81_08345</name>
</gene>
<dbReference type="FunFam" id="3.40.50.720:FF:000203">
    <property type="entry name" value="D-3-phosphoglycerate dehydrogenase (SerA)"/>
    <property type="match status" value="1"/>
</dbReference>
<feature type="domain" description="D-isomer specific 2-hydroxyacid dehydrogenase NAD-binding" evidence="6">
    <location>
        <begin position="107"/>
        <end position="287"/>
    </location>
</feature>
<evidence type="ECO:0000313" key="7">
    <source>
        <dbReference type="EMBL" id="WIW71978.1"/>
    </source>
</evidence>
<dbReference type="InterPro" id="IPR006140">
    <property type="entry name" value="D-isomer_DH_NAD-bd"/>
</dbReference>
<evidence type="ECO:0000256" key="2">
    <source>
        <dbReference type="ARBA" id="ARBA00023002"/>
    </source>
</evidence>
<dbReference type="AlphaFoldDB" id="A0A9Y2AKR3"/>
<evidence type="ECO:0000259" key="5">
    <source>
        <dbReference type="Pfam" id="PF00389"/>
    </source>
</evidence>
<dbReference type="KEGG" id="sgbi:P3F81_08345"/>
<dbReference type="RefSeq" id="WP_147669963.1">
    <property type="nucleotide sequence ID" value="NZ_CP120678.1"/>
</dbReference>
<dbReference type="PROSITE" id="PS00671">
    <property type="entry name" value="D_2_HYDROXYACID_DH_3"/>
    <property type="match status" value="1"/>
</dbReference>
<feature type="domain" description="D-isomer specific 2-hydroxyacid dehydrogenase catalytic" evidence="5">
    <location>
        <begin position="24"/>
        <end position="318"/>
    </location>
</feature>
<dbReference type="PANTHER" id="PTHR43761:SF1">
    <property type="entry name" value="D-ISOMER SPECIFIC 2-HYDROXYACID DEHYDROGENASE CATALYTIC DOMAIN-CONTAINING PROTEIN-RELATED"/>
    <property type="match status" value="1"/>
</dbReference>
<dbReference type="CDD" id="cd12162">
    <property type="entry name" value="2-Hacid_dh_4"/>
    <property type="match status" value="1"/>
</dbReference>
<comment type="similarity">
    <text evidence="1 4">Belongs to the D-isomer specific 2-hydroxyacid dehydrogenase family.</text>
</comment>
<evidence type="ECO:0000259" key="6">
    <source>
        <dbReference type="Pfam" id="PF02826"/>
    </source>
</evidence>
<dbReference type="InterPro" id="IPR050418">
    <property type="entry name" value="D-iso_2-hydroxyacid_DH_PdxB"/>
</dbReference>
<organism evidence="7 8">
    <name type="scientific">Selenobaculum gibii</name>
    <dbReference type="NCBI Taxonomy" id="3054208"/>
    <lineage>
        <taxon>Bacteria</taxon>
        <taxon>Bacillati</taxon>
        <taxon>Bacillota</taxon>
        <taxon>Negativicutes</taxon>
        <taxon>Selenomonadales</taxon>
        <taxon>Selenomonadaceae</taxon>
        <taxon>Selenobaculum</taxon>
    </lineage>
</organism>
<dbReference type="GO" id="GO:0016616">
    <property type="term" value="F:oxidoreductase activity, acting on the CH-OH group of donors, NAD or NADP as acceptor"/>
    <property type="evidence" value="ECO:0007669"/>
    <property type="project" value="InterPro"/>
</dbReference>
<name>A0A9Y2AKR3_9FIRM</name>
<evidence type="ECO:0000313" key="8">
    <source>
        <dbReference type="Proteomes" id="UP001243623"/>
    </source>
</evidence>
<dbReference type="SUPFAM" id="SSF51735">
    <property type="entry name" value="NAD(P)-binding Rossmann-fold domains"/>
    <property type="match status" value="1"/>
</dbReference>
<dbReference type="InterPro" id="IPR006139">
    <property type="entry name" value="D-isomer_2_OHA_DH_cat_dom"/>
</dbReference>
<dbReference type="PROSITE" id="PS00670">
    <property type="entry name" value="D_2_HYDROXYACID_DH_2"/>
    <property type="match status" value="1"/>
</dbReference>
<keyword evidence="3" id="KW-0520">NAD</keyword>
<dbReference type="SUPFAM" id="SSF52283">
    <property type="entry name" value="Formate/glycerate dehydrogenase catalytic domain-like"/>
    <property type="match status" value="1"/>
</dbReference>
<dbReference type="Proteomes" id="UP001243623">
    <property type="component" value="Chromosome"/>
</dbReference>
<protein>
    <submittedName>
        <fullName evidence="7">D-2-hydroxyacid dehydrogenase</fullName>
    </submittedName>
</protein>
<evidence type="ECO:0000256" key="3">
    <source>
        <dbReference type="ARBA" id="ARBA00023027"/>
    </source>
</evidence>
<evidence type="ECO:0000256" key="1">
    <source>
        <dbReference type="ARBA" id="ARBA00005854"/>
    </source>
</evidence>
<dbReference type="EMBL" id="CP120678">
    <property type="protein sequence ID" value="WIW71978.1"/>
    <property type="molecule type" value="Genomic_DNA"/>
</dbReference>
<proteinExistence type="inferred from homology"/>
<dbReference type="Gene3D" id="3.40.50.720">
    <property type="entry name" value="NAD(P)-binding Rossmann-like Domain"/>
    <property type="match status" value="2"/>
</dbReference>
<reference evidence="7" key="1">
    <citation type="submission" date="2023-03" db="EMBL/GenBank/DDBJ databases">
        <title>Selenobaculum gbiensis gen. nov. sp. nov., a new bacterium isolated from the gut microbiota of IBD patient.</title>
        <authorList>
            <person name="Yeo S."/>
            <person name="Park H."/>
            <person name="Huh C.S."/>
        </authorList>
    </citation>
    <scope>NUCLEOTIDE SEQUENCE</scope>
    <source>
        <strain evidence="7">ICN-92133</strain>
    </source>
</reference>
<keyword evidence="8" id="KW-1185">Reference proteome</keyword>
<dbReference type="PANTHER" id="PTHR43761">
    <property type="entry name" value="D-ISOMER SPECIFIC 2-HYDROXYACID DEHYDROGENASE FAMILY PROTEIN (AFU_ORTHOLOGUE AFUA_1G13630)"/>
    <property type="match status" value="1"/>
</dbReference>
<dbReference type="Pfam" id="PF00389">
    <property type="entry name" value="2-Hacid_dh"/>
    <property type="match status" value="1"/>
</dbReference>
<dbReference type="InterPro" id="IPR029753">
    <property type="entry name" value="D-isomer_DH_CS"/>
</dbReference>
<dbReference type="Pfam" id="PF02826">
    <property type="entry name" value="2-Hacid_dh_C"/>
    <property type="match status" value="1"/>
</dbReference>
<accession>A0A9Y2AKR3</accession>
<evidence type="ECO:0000256" key="4">
    <source>
        <dbReference type="RuleBase" id="RU003719"/>
    </source>
</evidence>
<sequence>MKIVVLDGYVLNPGDLSWSGIEALGELKVYDRTTPEETLTRIGDAEAIFTNKTVLTNEILKACPKLKFVGVLATGYNVLDVNYARKLGITVCNVPAYSTMSVAQFTLGLLLEICHNIGSHSIGVMSGEWTRSKDFSYWNTPLIELDGKTFGIIGFGKIGKSVAKIVQTLGMKVVVYSHYPDKNLESDTFKFVSLDELFSVSDVISLHCPLSEKTQGIINKENITKMKDGVIILNTGRGALVVEQDLADSLNTGKVYGAAVDVIAVEPMQKDNPLLKAKNCIITPHIAWAPLEARRRLMNIATDNLTGFIANAPINVVN</sequence>
<keyword evidence="2 4" id="KW-0560">Oxidoreductase</keyword>
<dbReference type="InterPro" id="IPR036291">
    <property type="entry name" value="NAD(P)-bd_dom_sf"/>
</dbReference>